<sequence>MVCTAISRKLVEECIRPRFQAFAPVVHINGRHYLNVTTQNVQQKEHLKSQFLKEQSLGGKTNGREERFCECFGSCYPGCREGNPAWLCTIKCVESCAVNLREVPVAAFGVGDCSKICLSSICSAAETGTTDAGAAAACVDDCTVNWSLYKNKHT</sequence>
<organism evidence="1 2">
    <name type="scientific">Panicum virgatum</name>
    <name type="common">Blackwell switchgrass</name>
    <dbReference type="NCBI Taxonomy" id="38727"/>
    <lineage>
        <taxon>Eukaryota</taxon>
        <taxon>Viridiplantae</taxon>
        <taxon>Streptophyta</taxon>
        <taxon>Embryophyta</taxon>
        <taxon>Tracheophyta</taxon>
        <taxon>Spermatophyta</taxon>
        <taxon>Magnoliopsida</taxon>
        <taxon>Liliopsida</taxon>
        <taxon>Poales</taxon>
        <taxon>Poaceae</taxon>
        <taxon>PACMAD clade</taxon>
        <taxon>Panicoideae</taxon>
        <taxon>Panicodae</taxon>
        <taxon>Paniceae</taxon>
        <taxon>Panicinae</taxon>
        <taxon>Panicum</taxon>
        <taxon>Panicum sect. Hiantes</taxon>
    </lineage>
</organism>
<proteinExistence type="predicted"/>
<dbReference type="PANTHER" id="PTHR36483:SF1">
    <property type="entry name" value="OS02G0130700 PROTEIN"/>
    <property type="match status" value="1"/>
</dbReference>
<protein>
    <submittedName>
        <fullName evidence="1">Uncharacterized protein</fullName>
    </submittedName>
</protein>
<dbReference type="AlphaFoldDB" id="A0A8T0PHN3"/>
<gene>
    <name evidence="1" type="ORF">PVAP13_8KG047400</name>
</gene>
<reference evidence="1" key="1">
    <citation type="submission" date="2020-05" db="EMBL/GenBank/DDBJ databases">
        <title>WGS assembly of Panicum virgatum.</title>
        <authorList>
            <person name="Lovell J.T."/>
            <person name="Jenkins J."/>
            <person name="Shu S."/>
            <person name="Juenger T.E."/>
            <person name="Schmutz J."/>
        </authorList>
    </citation>
    <scope>NUCLEOTIDE SEQUENCE</scope>
    <source>
        <strain evidence="1">AP13</strain>
    </source>
</reference>
<dbReference type="PANTHER" id="PTHR36483">
    <property type="entry name" value="OS02G0130700 PROTEIN"/>
    <property type="match status" value="1"/>
</dbReference>
<comment type="caution">
    <text evidence="1">The sequence shown here is derived from an EMBL/GenBank/DDBJ whole genome shotgun (WGS) entry which is preliminary data.</text>
</comment>
<evidence type="ECO:0000313" key="2">
    <source>
        <dbReference type="Proteomes" id="UP000823388"/>
    </source>
</evidence>
<accession>A0A8T0PHN3</accession>
<dbReference type="Proteomes" id="UP000823388">
    <property type="component" value="Chromosome 8K"/>
</dbReference>
<evidence type="ECO:0000313" key="1">
    <source>
        <dbReference type="EMBL" id="KAG2560129.1"/>
    </source>
</evidence>
<name>A0A8T0PHN3_PANVG</name>
<keyword evidence="2" id="KW-1185">Reference proteome</keyword>
<dbReference type="EMBL" id="CM029051">
    <property type="protein sequence ID" value="KAG2560129.1"/>
    <property type="molecule type" value="Genomic_DNA"/>
</dbReference>